<dbReference type="EMBL" id="LAZR01000439">
    <property type="protein sequence ID" value="KKN68818.1"/>
    <property type="molecule type" value="Genomic_DNA"/>
</dbReference>
<gene>
    <name evidence="1" type="ORF">LCGC14_0447530</name>
</gene>
<dbReference type="AlphaFoldDB" id="A0A0F9VSW8"/>
<comment type="caution">
    <text evidence="1">The sequence shown here is derived from an EMBL/GenBank/DDBJ whole genome shotgun (WGS) entry which is preliminary data.</text>
</comment>
<reference evidence="1" key="1">
    <citation type="journal article" date="2015" name="Nature">
        <title>Complex archaea that bridge the gap between prokaryotes and eukaryotes.</title>
        <authorList>
            <person name="Spang A."/>
            <person name="Saw J.H."/>
            <person name="Jorgensen S.L."/>
            <person name="Zaremba-Niedzwiedzka K."/>
            <person name="Martijn J."/>
            <person name="Lind A.E."/>
            <person name="van Eijk R."/>
            <person name="Schleper C."/>
            <person name="Guy L."/>
            <person name="Ettema T.J."/>
        </authorList>
    </citation>
    <scope>NUCLEOTIDE SEQUENCE</scope>
</reference>
<organism evidence="1">
    <name type="scientific">marine sediment metagenome</name>
    <dbReference type="NCBI Taxonomy" id="412755"/>
    <lineage>
        <taxon>unclassified sequences</taxon>
        <taxon>metagenomes</taxon>
        <taxon>ecological metagenomes</taxon>
    </lineage>
</organism>
<accession>A0A0F9VSW8</accession>
<sequence length="131" mass="14818">MPNPNQYKKISDRYLNASDLLVDDVHEAAGFSLYHAFESMGAAWIRTNARVVPHRHESKINMFVSLTRETGHRTGIGLVGILLNSLRNKMLYPIPEIPSGFSIPHIKFSVSEIKNLSRRVKGILNIIRPLI</sequence>
<evidence type="ECO:0000313" key="1">
    <source>
        <dbReference type="EMBL" id="KKN68818.1"/>
    </source>
</evidence>
<protein>
    <recommendedName>
        <fullName evidence="2">HEPN domain-containing protein</fullName>
    </recommendedName>
</protein>
<proteinExistence type="predicted"/>
<name>A0A0F9VSW8_9ZZZZ</name>
<evidence type="ECO:0008006" key="2">
    <source>
        <dbReference type="Google" id="ProtNLM"/>
    </source>
</evidence>